<evidence type="ECO:0000313" key="3">
    <source>
        <dbReference type="Proteomes" id="UP000008181"/>
    </source>
</evidence>
<dbReference type="GeneID" id="11517886"/>
<feature type="region of interest" description="Disordered" evidence="1">
    <location>
        <begin position="244"/>
        <end position="312"/>
    </location>
</feature>
<dbReference type="EMBL" id="CP003010">
    <property type="protein sequence ID" value="AEO66010.1"/>
    <property type="molecule type" value="Genomic_DNA"/>
</dbReference>
<accession>G2R3V5</accession>
<evidence type="ECO:0000313" key="2">
    <source>
        <dbReference type="EMBL" id="AEO66010.1"/>
    </source>
</evidence>
<evidence type="ECO:0000256" key="1">
    <source>
        <dbReference type="SAM" id="MobiDB-lite"/>
    </source>
</evidence>
<dbReference type="HOGENOM" id="CLU_891935_0_0_1"/>
<dbReference type="KEGG" id="ttt:THITE_111021"/>
<sequence>MRASDLLAWQLCRVALPRCLTSQLGIGIDTIIGMYEYLSYTLYHSWCTKCTPSEPPTAFIRFMPHLDVDPVLEAFGDASRLVPMLARARKLRVPGWSEQGKPKPSDTFRLTDQNNKEQRIKVLDLDPLVARKVFGFGSLAASRTLWRTACADIAPMYREEVFSELMSAVARLQLANGFSSGIDAAPFVVFNAAAQRPHSRSGCSERGPWGDIPGFLIARLLCPLLRFQDQISFMGSFPAGYHPLAQEPPGRQTLDKDATVVRSPSQRREFLDSPQQRKKPRQKAPNEQHKVANVQISRRNHTRTAHPIPRLR</sequence>
<dbReference type="Proteomes" id="UP000008181">
    <property type="component" value="Chromosome 2"/>
</dbReference>
<protein>
    <submittedName>
        <fullName evidence="2">Uncharacterized protein</fullName>
    </submittedName>
</protein>
<reference evidence="2 3" key="1">
    <citation type="journal article" date="2011" name="Nat. Biotechnol.">
        <title>Comparative genomic analysis of the thermophilic biomass-degrading fungi Myceliophthora thermophila and Thielavia terrestris.</title>
        <authorList>
            <person name="Berka R.M."/>
            <person name="Grigoriev I.V."/>
            <person name="Otillar R."/>
            <person name="Salamov A."/>
            <person name="Grimwood J."/>
            <person name="Reid I."/>
            <person name="Ishmael N."/>
            <person name="John T."/>
            <person name="Darmond C."/>
            <person name="Moisan M.-C."/>
            <person name="Henrissat B."/>
            <person name="Coutinho P.M."/>
            <person name="Lombard V."/>
            <person name="Natvig D.O."/>
            <person name="Lindquist E."/>
            <person name="Schmutz J."/>
            <person name="Lucas S."/>
            <person name="Harris P."/>
            <person name="Powlowski J."/>
            <person name="Bellemare A."/>
            <person name="Taylor D."/>
            <person name="Butler G."/>
            <person name="de Vries R.P."/>
            <person name="Allijn I.E."/>
            <person name="van den Brink J."/>
            <person name="Ushinsky S."/>
            <person name="Storms R."/>
            <person name="Powell A.J."/>
            <person name="Paulsen I.T."/>
            <person name="Elbourne L.D.H."/>
            <person name="Baker S.E."/>
            <person name="Magnuson J."/>
            <person name="LaBoissiere S."/>
            <person name="Clutterbuck A.J."/>
            <person name="Martinez D."/>
            <person name="Wogulis M."/>
            <person name="de Leon A.L."/>
            <person name="Rey M.W."/>
            <person name="Tsang A."/>
        </authorList>
    </citation>
    <scope>NUCLEOTIDE SEQUENCE [LARGE SCALE GENOMIC DNA]</scope>
    <source>
        <strain evidence="3">ATCC 38088 / NRRL 8126</strain>
    </source>
</reference>
<name>G2R3V5_THETT</name>
<dbReference type="RefSeq" id="XP_003652346.1">
    <property type="nucleotide sequence ID" value="XM_003652298.1"/>
</dbReference>
<feature type="compositionally biased region" description="Basic residues" evidence="1">
    <location>
        <begin position="298"/>
        <end position="312"/>
    </location>
</feature>
<keyword evidence="3" id="KW-1185">Reference proteome</keyword>
<proteinExistence type="predicted"/>
<organism evidence="2 3">
    <name type="scientific">Thermothielavioides terrestris (strain ATCC 38088 / NRRL 8126)</name>
    <name type="common">Thielavia terrestris</name>
    <dbReference type="NCBI Taxonomy" id="578455"/>
    <lineage>
        <taxon>Eukaryota</taxon>
        <taxon>Fungi</taxon>
        <taxon>Dikarya</taxon>
        <taxon>Ascomycota</taxon>
        <taxon>Pezizomycotina</taxon>
        <taxon>Sordariomycetes</taxon>
        <taxon>Sordariomycetidae</taxon>
        <taxon>Sordariales</taxon>
        <taxon>Chaetomiaceae</taxon>
        <taxon>Thermothielavioides</taxon>
        <taxon>Thermothielavioides terrestris</taxon>
    </lineage>
</organism>
<dbReference type="AlphaFoldDB" id="G2R3V5"/>
<gene>
    <name evidence="2" type="ORF">THITE_111021</name>
</gene>